<name>A0AAW7I7N9_9GAMM</name>
<proteinExistence type="predicted"/>
<organism evidence="1 2">
    <name type="scientific">Aeromonas bestiarum</name>
    <dbReference type="NCBI Taxonomy" id="105751"/>
    <lineage>
        <taxon>Bacteria</taxon>
        <taxon>Pseudomonadati</taxon>
        <taxon>Pseudomonadota</taxon>
        <taxon>Gammaproteobacteria</taxon>
        <taxon>Aeromonadales</taxon>
        <taxon>Aeromonadaceae</taxon>
        <taxon>Aeromonas</taxon>
    </lineage>
</organism>
<dbReference type="Proteomes" id="UP001168216">
    <property type="component" value="Unassembled WGS sequence"/>
</dbReference>
<evidence type="ECO:0000313" key="1">
    <source>
        <dbReference type="EMBL" id="MDM5138453.1"/>
    </source>
</evidence>
<reference evidence="1" key="1">
    <citation type="submission" date="2023-08" db="EMBL/GenBank/DDBJ databases">
        <title>WGS of Aeromonas isolates.</title>
        <authorList>
            <person name="Lee H."/>
        </authorList>
    </citation>
    <scope>NUCLEOTIDE SEQUENCE</scope>
    <source>
        <strain evidence="1">SL22</strain>
    </source>
</reference>
<dbReference type="RefSeq" id="WP_290021042.1">
    <property type="nucleotide sequence ID" value="NZ_JAOPLV010000001.1"/>
</dbReference>
<accession>A0AAW7I7N9</accession>
<evidence type="ECO:0000313" key="2">
    <source>
        <dbReference type="Proteomes" id="UP001168216"/>
    </source>
</evidence>
<gene>
    <name evidence="1" type="ORF">OB959_01385</name>
</gene>
<sequence length="102" mass="11884">MLSYVNAVRESWQKIQMGRNDWEWLKSTPATPLQTLTVDADIPFIDEVYHMAIVWHALRGMSISQVTAELRIRAEEEWGNYHTILVRRYVPPMTFTGGGCDW</sequence>
<dbReference type="AlphaFoldDB" id="A0AAW7I7N9"/>
<dbReference type="EMBL" id="JAOPLV010000001">
    <property type="protein sequence ID" value="MDM5138453.1"/>
    <property type="molecule type" value="Genomic_DNA"/>
</dbReference>
<comment type="caution">
    <text evidence="1">The sequence shown here is derived from an EMBL/GenBank/DDBJ whole genome shotgun (WGS) entry which is preliminary data.</text>
</comment>
<protein>
    <submittedName>
        <fullName evidence="1">Uncharacterized protein</fullName>
    </submittedName>
</protein>